<reference evidence="1" key="1">
    <citation type="journal article" date="2019" name="bioRxiv">
        <title>The Genome of the Zebra Mussel, Dreissena polymorpha: A Resource for Invasive Species Research.</title>
        <authorList>
            <person name="McCartney M.A."/>
            <person name="Auch B."/>
            <person name="Kono T."/>
            <person name="Mallez S."/>
            <person name="Zhang Y."/>
            <person name="Obille A."/>
            <person name="Becker A."/>
            <person name="Abrahante J.E."/>
            <person name="Garbe J."/>
            <person name="Badalamenti J.P."/>
            <person name="Herman A."/>
            <person name="Mangelson H."/>
            <person name="Liachko I."/>
            <person name="Sullivan S."/>
            <person name="Sone E.D."/>
            <person name="Koren S."/>
            <person name="Silverstein K.A.T."/>
            <person name="Beckman K.B."/>
            <person name="Gohl D.M."/>
        </authorList>
    </citation>
    <scope>NUCLEOTIDE SEQUENCE</scope>
    <source>
        <strain evidence="1">Duluth1</strain>
        <tissue evidence="1">Whole animal</tissue>
    </source>
</reference>
<comment type="caution">
    <text evidence="1">The sequence shown here is derived from an EMBL/GenBank/DDBJ whole genome shotgun (WGS) entry which is preliminary data.</text>
</comment>
<gene>
    <name evidence="1" type="ORF">DPMN_078341</name>
</gene>
<protein>
    <submittedName>
        <fullName evidence="1">Uncharacterized protein</fullName>
    </submittedName>
</protein>
<organism evidence="1 2">
    <name type="scientific">Dreissena polymorpha</name>
    <name type="common">Zebra mussel</name>
    <name type="synonym">Mytilus polymorpha</name>
    <dbReference type="NCBI Taxonomy" id="45954"/>
    <lineage>
        <taxon>Eukaryota</taxon>
        <taxon>Metazoa</taxon>
        <taxon>Spiralia</taxon>
        <taxon>Lophotrochozoa</taxon>
        <taxon>Mollusca</taxon>
        <taxon>Bivalvia</taxon>
        <taxon>Autobranchia</taxon>
        <taxon>Heteroconchia</taxon>
        <taxon>Euheterodonta</taxon>
        <taxon>Imparidentia</taxon>
        <taxon>Neoheterodontei</taxon>
        <taxon>Myida</taxon>
        <taxon>Dreissenoidea</taxon>
        <taxon>Dreissenidae</taxon>
        <taxon>Dreissena</taxon>
    </lineage>
</organism>
<evidence type="ECO:0000313" key="1">
    <source>
        <dbReference type="EMBL" id="KAH3703308.1"/>
    </source>
</evidence>
<reference evidence="1" key="2">
    <citation type="submission" date="2020-11" db="EMBL/GenBank/DDBJ databases">
        <authorList>
            <person name="McCartney M.A."/>
            <person name="Auch B."/>
            <person name="Kono T."/>
            <person name="Mallez S."/>
            <person name="Becker A."/>
            <person name="Gohl D.M."/>
            <person name="Silverstein K.A.T."/>
            <person name="Koren S."/>
            <person name="Bechman K.B."/>
            <person name="Herman A."/>
            <person name="Abrahante J.E."/>
            <person name="Garbe J."/>
        </authorList>
    </citation>
    <scope>NUCLEOTIDE SEQUENCE</scope>
    <source>
        <strain evidence="1">Duluth1</strain>
        <tissue evidence="1">Whole animal</tissue>
    </source>
</reference>
<dbReference type="EMBL" id="JAIWYP010000015">
    <property type="protein sequence ID" value="KAH3703308.1"/>
    <property type="molecule type" value="Genomic_DNA"/>
</dbReference>
<dbReference type="Proteomes" id="UP000828390">
    <property type="component" value="Unassembled WGS sequence"/>
</dbReference>
<evidence type="ECO:0000313" key="2">
    <source>
        <dbReference type="Proteomes" id="UP000828390"/>
    </source>
</evidence>
<keyword evidence="2" id="KW-1185">Reference proteome</keyword>
<proteinExistence type="predicted"/>
<name>A0A9D4BQ49_DREPO</name>
<accession>A0A9D4BQ49</accession>
<sequence length="63" mass="6885">MVTTWFKHYLKGNARGINGPCVACGETTHFKSNCLYIRRPAVPAALGPYQTVAPAGRILLQQP</sequence>
<dbReference type="AlphaFoldDB" id="A0A9D4BQ49"/>